<name>A0A0E9Q0G7_ANGAN</name>
<dbReference type="AlphaFoldDB" id="A0A0E9Q0G7"/>
<protein>
    <submittedName>
        <fullName evidence="1">Uncharacterized protein</fullName>
    </submittedName>
</protein>
<evidence type="ECO:0000313" key="1">
    <source>
        <dbReference type="EMBL" id="JAH10017.1"/>
    </source>
</evidence>
<sequence length="36" mass="4097">MAPSQKKQCPVLLTLASLFFTTPLYFHIVENITLQC</sequence>
<accession>A0A0E9Q0G7</accession>
<proteinExistence type="predicted"/>
<reference evidence="1" key="1">
    <citation type="submission" date="2014-11" db="EMBL/GenBank/DDBJ databases">
        <authorList>
            <person name="Amaro Gonzalez C."/>
        </authorList>
    </citation>
    <scope>NUCLEOTIDE SEQUENCE</scope>
</reference>
<reference evidence="1" key="2">
    <citation type="journal article" date="2015" name="Fish Shellfish Immunol.">
        <title>Early steps in the European eel (Anguilla anguilla)-Vibrio vulnificus interaction in the gills: Role of the RtxA13 toxin.</title>
        <authorList>
            <person name="Callol A."/>
            <person name="Pajuelo D."/>
            <person name="Ebbesson L."/>
            <person name="Teles M."/>
            <person name="MacKenzie S."/>
            <person name="Amaro C."/>
        </authorList>
    </citation>
    <scope>NUCLEOTIDE SEQUENCE</scope>
</reference>
<dbReference type="EMBL" id="GBXM01098560">
    <property type="protein sequence ID" value="JAH10017.1"/>
    <property type="molecule type" value="Transcribed_RNA"/>
</dbReference>
<organism evidence="1">
    <name type="scientific">Anguilla anguilla</name>
    <name type="common">European freshwater eel</name>
    <name type="synonym">Muraena anguilla</name>
    <dbReference type="NCBI Taxonomy" id="7936"/>
    <lineage>
        <taxon>Eukaryota</taxon>
        <taxon>Metazoa</taxon>
        <taxon>Chordata</taxon>
        <taxon>Craniata</taxon>
        <taxon>Vertebrata</taxon>
        <taxon>Euteleostomi</taxon>
        <taxon>Actinopterygii</taxon>
        <taxon>Neopterygii</taxon>
        <taxon>Teleostei</taxon>
        <taxon>Anguilliformes</taxon>
        <taxon>Anguillidae</taxon>
        <taxon>Anguilla</taxon>
    </lineage>
</organism>